<keyword evidence="2" id="KW-0547">Nucleotide-binding</keyword>
<dbReference type="EMBL" id="WMZU01000029">
    <property type="protein sequence ID" value="MTS28538.1"/>
    <property type="molecule type" value="Genomic_DNA"/>
</dbReference>
<dbReference type="AlphaFoldDB" id="A0A6L6LW11"/>
<comment type="caution">
    <text evidence="4">The sequence shown here is derived from an EMBL/GenBank/DDBJ whole genome shotgun (WGS) entry which is preliminary data.</text>
</comment>
<dbReference type="Pfam" id="PF17191">
    <property type="entry name" value="RecG_wedge"/>
    <property type="match status" value="1"/>
</dbReference>
<sequence>MELHEIGVTPRKEAQFKKRGIESVEDLLRCYPKEYRDYRVPVSVRTLKDRQDERAAVLGIVTGCRILQGKHAMVRLKDKDGGNISAVWFNQAFRVRQVVLGGSYIVGGMDRWDEQYQSVSFLMPDLFESFEGFRFGIKPVYRKIPGMSEEYFSSVMEEALSHIDDMGDYLSDEECKELDIPSTADTFWLAHLPESMEDVERAQRRVLVDNMYPFCREMEMKRMQAAAESPFVPLAAFEAMEQIRAFLLSTNAENEQSQT</sequence>
<keyword evidence="2" id="KW-0347">Helicase</keyword>
<dbReference type="PANTHER" id="PTHR47964">
    <property type="entry name" value="ATP-DEPENDENT DNA HELICASE HOMOLOG RECG, CHLOROPLASTIC"/>
    <property type="match status" value="1"/>
</dbReference>
<evidence type="ECO:0000256" key="1">
    <source>
        <dbReference type="ARBA" id="ARBA00022801"/>
    </source>
</evidence>
<dbReference type="GO" id="GO:0003678">
    <property type="term" value="F:DNA helicase activity"/>
    <property type="evidence" value="ECO:0007669"/>
    <property type="project" value="TreeGrafter"/>
</dbReference>
<dbReference type="InterPro" id="IPR047112">
    <property type="entry name" value="RecG/Mfd"/>
</dbReference>
<dbReference type="Proteomes" id="UP000472755">
    <property type="component" value="Unassembled WGS sequence"/>
</dbReference>
<protein>
    <recommendedName>
        <fullName evidence="3">RecG wedge domain-containing protein</fullName>
    </recommendedName>
</protein>
<organism evidence="4 5">
    <name type="scientific">Ruthenibacterium lactatiformans</name>
    <dbReference type="NCBI Taxonomy" id="1550024"/>
    <lineage>
        <taxon>Bacteria</taxon>
        <taxon>Bacillati</taxon>
        <taxon>Bacillota</taxon>
        <taxon>Clostridia</taxon>
        <taxon>Eubacteriales</taxon>
        <taxon>Oscillospiraceae</taxon>
        <taxon>Ruthenibacterium</taxon>
    </lineage>
</organism>
<name>A0A6L6LW11_9FIRM</name>
<dbReference type="InterPro" id="IPR033454">
    <property type="entry name" value="RecG_wedge"/>
</dbReference>
<dbReference type="InterPro" id="IPR012340">
    <property type="entry name" value="NA-bd_OB-fold"/>
</dbReference>
<dbReference type="RefSeq" id="WP_172726289.1">
    <property type="nucleotide sequence ID" value="NZ_WMZN01000032.1"/>
</dbReference>
<dbReference type="GO" id="GO:0006281">
    <property type="term" value="P:DNA repair"/>
    <property type="evidence" value="ECO:0007669"/>
    <property type="project" value="InterPro"/>
</dbReference>
<accession>A0A6L6LW11</accession>
<reference evidence="4 5" key="1">
    <citation type="journal article" date="2019" name="Nat. Med.">
        <title>A library of human gut bacterial isolates paired with longitudinal multiomics data enables mechanistic microbiome research.</title>
        <authorList>
            <person name="Poyet M."/>
            <person name="Groussin M."/>
            <person name="Gibbons S.M."/>
            <person name="Avila-Pacheco J."/>
            <person name="Jiang X."/>
            <person name="Kearney S.M."/>
            <person name="Perrotta A.R."/>
            <person name="Berdy B."/>
            <person name="Zhao S."/>
            <person name="Lieberman T.D."/>
            <person name="Swanson P.K."/>
            <person name="Smith M."/>
            <person name="Roesemann S."/>
            <person name="Alexander J.E."/>
            <person name="Rich S.A."/>
            <person name="Livny J."/>
            <person name="Vlamakis H."/>
            <person name="Clish C."/>
            <person name="Bullock K."/>
            <person name="Deik A."/>
            <person name="Scott J."/>
            <person name="Pierce K.A."/>
            <person name="Xavier R.J."/>
            <person name="Alm E.J."/>
        </authorList>
    </citation>
    <scope>NUCLEOTIDE SEQUENCE [LARGE SCALE GENOMIC DNA]</scope>
    <source>
        <strain evidence="4 5">BIOML-A4</strain>
    </source>
</reference>
<feature type="domain" description="RecG wedge" evidence="3">
    <location>
        <begin position="7"/>
        <end position="162"/>
    </location>
</feature>
<dbReference type="GO" id="GO:0016787">
    <property type="term" value="F:hydrolase activity"/>
    <property type="evidence" value="ECO:0007669"/>
    <property type="project" value="UniProtKB-KW"/>
</dbReference>
<keyword evidence="1" id="KW-0378">Hydrolase</keyword>
<evidence type="ECO:0000313" key="4">
    <source>
        <dbReference type="EMBL" id="MTS28538.1"/>
    </source>
</evidence>
<dbReference type="SUPFAM" id="SSF50249">
    <property type="entry name" value="Nucleic acid-binding proteins"/>
    <property type="match status" value="1"/>
</dbReference>
<evidence type="ECO:0000313" key="5">
    <source>
        <dbReference type="Proteomes" id="UP000472755"/>
    </source>
</evidence>
<evidence type="ECO:0000256" key="2">
    <source>
        <dbReference type="ARBA" id="ARBA00022806"/>
    </source>
</evidence>
<dbReference type="PANTHER" id="PTHR47964:SF1">
    <property type="entry name" value="ATP-DEPENDENT DNA HELICASE HOMOLOG RECG, CHLOROPLASTIC"/>
    <property type="match status" value="1"/>
</dbReference>
<evidence type="ECO:0000259" key="3">
    <source>
        <dbReference type="Pfam" id="PF17191"/>
    </source>
</evidence>
<keyword evidence="2" id="KW-0067">ATP-binding</keyword>
<gene>
    <name evidence="4" type="ORF">GMD59_14765</name>
</gene>
<proteinExistence type="predicted"/>